<gene>
    <name evidence="4" type="ORF">NEISICOT_00483</name>
</gene>
<dbReference type="NCBIfam" id="NF005681">
    <property type="entry name" value="PRK07478.1"/>
    <property type="match status" value="1"/>
</dbReference>
<keyword evidence="3" id="KW-0472">Membrane</keyword>
<dbReference type="Gene3D" id="3.40.50.720">
    <property type="entry name" value="NAD(P)-binding Rossmann-like Domain"/>
    <property type="match status" value="1"/>
</dbReference>
<dbReference type="PRINTS" id="PR00081">
    <property type="entry name" value="GDHRDH"/>
</dbReference>
<organism evidence="4 5">
    <name type="scientific">Neisseria sicca ATCC 29256</name>
    <dbReference type="NCBI Taxonomy" id="547045"/>
    <lineage>
        <taxon>Bacteria</taxon>
        <taxon>Pseudomonadati</taxon>
        <taxon>Pseudomonadota</taxon>
        <taxon>Betaproteobacteria</taxon>
        <taxon>Neisseriales</taxon>
        <taxon>Neisseriaceae</taxon>
        <taxon>Neisseria</taxon>
    </lineage>
</organism>
<dbReference type="Proteomes" id="UP000005365">
    <property type="component" value="Unassembled WGS sequence"/>
</dbReference>
<dbReference type="PANTHER" id="PTHR43477">
    <property type="entry name" value="DIHYDROANTICAPSIN 7-DEHYDROGENASE"/>
    <property type="match status" value="1"/>
</dbReference>
<name>C6M1U6_NEISI</name>
<dbReference type="InterPro" id="IPR051122">
    <property type="entry name" value="SDR_DHRS6-like"/>
</dbReference>
<dbReference type="Pfam" id="PF13561">
    <property type="entry name" value="adh_short_C2"/>
    <property type="match status" value="1"/>
</dbReference>
<dbReference type="PANTHER" id="PTHR43477:SF1">
    <property type="entry name" value="DIHYDROANTICAPSIN 7-DEHYDROGENASE"/>
    <property type="match status" value="1"/>
</dbReference>
<evidence type="ECO:0000313" key="4">
    <source>
        <dbReference type="EMBL" id="EET45774.1"/>
    </source>
</evidence>
<keyword evidence="3" id="KW-0812">Transmembrane</keyword>
<keyword evidence="5" id="KW-1185">Reference proteome</keyword>
<dbReference type="InterPro" id="IPR036291">
    <property type="entry name" value="NAD(P)-bd_dom_sf"/>
</dbReference>
<keyword evidence="2" id="KW-0560">Oxidoreductase</keyword>
<dbReference type="GO" id="GO:0016491">
    <property type="term" value="F:oxidoreductase activity"/>
    <property type="evidence" value="ECO:0007669"/>
    <property type="project" value="UniProtKB-KW"/>
</dbReference>
<evidence type="ECO:0000313" key="5">
    <source>
        <dbReference type="Proteomes" id="UP000005365"/>
    </source>
</evidence>
<dbReference type="InterPro" id="IPR002347">
    <property type="entry name" value="SDR_fam"/>
</dbReference>
<comment type="similarity">
    <text evidence="1">Belongs to the short-chain dehydrogenases/reductases (SDR) family.</text>
</comment>
<dbReference type="RefSeq" id="WP_003755955.1">
    <property type="nucleotide sequence ID" value="NZ_ACKO02000002.1"/>
</dbReference>
<proteinExistence type="inferred from homology"/>
<evidence type="ECO:0000256" key="2">
    <source>
        <dbReference type="ARBA" id="ARBA00023002"/>
    </source>
</evidence>
<protein>
    <submittedName>
        <fullName evidence="4">Oxidoreductase, short chain dehydrogenase/reductase family protein</fullName>
    </submittedName>
</protein>
<dbReference type="PRINTS" id="PR00080">
    <property type="entry name" value="SDRFAMILY"/>
</dbReference>
<dbReference type="AlphaFoldDB" id="C6M1U6"/>
<dbReference type="eggNOG" id="COG1028">
    <property type="taxonomic scope" value="Bacteria"/>
</dbReference>
<comment type="caution">
    <text evidence="4">The sequence shown here is derived from an EMBL/GenBank/DDBJ whole genome shotgun (WGS) entry which is preliminary data.</text>
</comment>
<evidence type="ECO:0000256" key="1">
    <source>
        <dbReference type="ARBA" id="ARBA00006484"/>
    </source>
</evidence>
<sequence>MSNLLNLKNKTAAVIGASSGIGRAVVLLLAEHGANVVLCARRTDKLEETAALIRSRGGRAVAVAGDAVLPETHEAVVRTAEREFGGLDIAVNNAGIIGAYKPLADISPDEWRDTLDGNLTAAFLGARSQIPLMLARGGGAIVFTSSFVGTSCALPNKTAYGCAKAALAALAKGITADYAAQGIRANALLPGGTDTEMMTTDPQQRAWAEGLHAVKRIARPEEIAAAILFLVSPMGSFVTGATLFADGGNSAVK</sequence>
<accession>C6M1U6</accession>
<feature type="transmembrane region" description="Helical" evidence="3">
    <location>
        <begin position="223"/>
        <end position="245"/>
    </location>
</feature>
<dbReference type="SUPFAM" id="SSF51735">
    <property type="entry name" value="NAD(P)-binding Rossmann-fold domains"/>
    <property type="match status" value="1"/>
</dbReference>
<evidence type="ECO:0000256" key="3">
    <source>
        <dbReference type="SAM" id="Phobius"/>
    </source>
</evidence>
<dbReference type="CDD" id="cd05233">
    <property type="entry name" value="SDR_c"/>
    <property type="match status" value="1"/>
</dbReference>
<keyword evidence="3" id="KW-1133">Transmembrane helix</keyword>
<dbReference type="EMBL" id="ACKO02000002">
    <property type="protein sequence ID" value="EET45774.1"/>
    <property type="molecule type" value="Genomic_DNA"/>
</dbReference>
<dbReference type="FunFam" id="3.40.50.720:FF:000084">
    <property type="entry name" value="Short-chain dehydrogenase reductase"/>
    <property type="match status" value="1"/>
</dbReference>
<reference evidence="4" key="1">
    <citation type="submission" date="2009-07" db="EMBL/GenBank/DDBJ databases">
        <authorList>
            <person name="Weinstock G."/>
            <person name="Sodergren E."/>
            <person name="Clifton S."/>
            <person name="Fulton L."/>
            <person name="Fulton B."/>
            <person name="Courtney L."/>
            <person name="Fronick C."/>
            <person name="Harrison M."/>
            <person name="Strong C."/>
            <person name="Farmer C."/>
            <person name="Delahaunty K."/>
            <person name="Markovic C."/>
            <person name="Hall O."/>
            <person name="Minx P."/>
            <person name="Tomlinson C."/>
            <person name="Mitreva M."/>
            <person name="Nelson J."/>
            <person name="Hou S."/>
            <person name="Wollam A."/>
            <person name="Pepin K.H."/>
            <person name="Johnson M."/>
            <person name="Bhonagiri V."/>
            <person name="Nash W.E."/>
            <person name="Warren W."/>
            <person name="Chinwalla A."/>
            <person name="Mardis E.R."/>
            <person name="Wilson R.K."/>
        </authorList>
    </citation>
    <scope>NUCLEOTIDE SEQUENCE [LARGE SCALE GENOMIC DNA]</scope>
    <source>
        <strain evidence="4">ATCC 29256</strain>
    </source>
</reference>